<proteinExistence type="predicted"/>
<dbReference type="GO" id="GO:0006139">
    <property type="term" value="P:nucleobase-containing compound metabolic process"/>
    <property type="evidence" value="ECO:0007669"/>
    <property type="project" value="InterPro"/>
</dbReference>
<organism evidence="2 3">
    <name type="scientific">Botrytis tulipae</name>
    <dbReference type="NCBI Taxonomy" id="87230"/>
    <lineage>
        <taxon>Eukaryota</taxon>
        <taxon>Fungi</taxon>
        <taxon>Dikarya</taxon>
        <taxon>Ascomycota</taxon>
        <taxon>Pezizomycotina</taxon>
        <taxon>Leotiomycetes</taxon>
        <taxon>Helotiales</taxon>
        <taxon>Sclerotiniaceae</taxon>
        <taxon>Botrytis</taxon>
    </lineage>
</organism>
<name>A0A4Z1F2Y5_9HELO</name>
<dbReference type="Proteomes" id="UP000297777">
    <property type="component" value="Unassembled WGS sequence"/>
</dbReference>
<dbReference type="EMBL" id="PQXH01000006">
    <property type="protein sequence ID" value="TGO18994.1"/>
    <property type="molecule type" value="Genomic_DNA"/>
</dbReference>
<dbReference type="PANTHER" id="PTHR43040">
    <property type="entry name" value="RIBONUCLEASE D"/>
    <property type="match status" value="1"/>
</dbReference>
<evidence type="ECO:0000313" key="2">
    <source>
        <dbReference type="EMBL" id="TGO18994.1"/>
    </source>
</evidence>
<dbReference type="OrthoDB" id="26838at2759"/>
<dbReference type="InterPro" id="IPR036397">
    <property type="entry name" value="RNaseH_sf"/>
</dbReference>
<dbReference type="PANTHER" id="PTHR43040:SF1">
    <property type="entry name" value="RIBONUCLEASE D"/>
    <property type="match status" value="1"/>
</dbReference>
<dbReference type="InterPro" id="IPR012337">
    <property type="entry name" value="RNaseH-like_sf"/>
</dbReference>
<reference evidence="2 3" key="1">
    <citation type="submission" date="2017-12" db="EMBL/GenBank/DDBJ databases">
        <title>Comparative genomics of Botrytis spp.</title>
        <authorList>
            <person name="Valero-Jimenez C.A."/>
            <person name="Tapia P."/>
            <person name="Veloso J."/>
            <person name="Silva-Moreno E."/>
            <person name="Staats M."/>
            <person name="Valdes J.H."/>
            <person name="Van Kan J.A.L."/>
        </authorList>
    </citation>
    <scope>NUCLEOTIDE SEQUENCE [LARGE SCALE GENOMIC DNA]</scope>
    <source>
        <strain evidence="2 3">Bt9001</strain>
    </source>
</reference>
<comment type="caution">
    <text evidence="2">The sequence shown here is derived from an EMBL/GenBank/DDBJ whole genome shotgun (WGS) entry which is preliminary data.</text>
</comment>
<keyword evidence="3" id="KW-1185">Reference proteome</keyword>
<feature type="domain" description="3'-5' exonuclease" evidence="1">
    <location>
        <begin position="35"/>
        <end position="214"/>
    </location>
</feature>
<dbReference type="GO" id="GO:0003676">
    <property type="term" value="F:nucleic acid binding"/>
    <property type="evidence" value="ECO:0007669"/>
    <property type="project" value="InterPro"/>
</dbReference>
<dbReference type="Gene3D" id="3.30.420.10">
    <property type="entry name" value="Ribonuclease H-like superfamily/Ribonuclease H"/>
    <property type="match status" value="1"/>
</dbReference>
<gene>
    <name evidence="2" type="ORF">BTUL_0006g00270</name>
</gene>
<dbReference type="AlphaFoldDB" id="A0A4Z1F2Y5"/>
<protein>
    <recommendedName>
        <fullName evidence="1">3'-5' exonuclease domain-containing protein</fullName>
    </recommendedName>
</protein>
<dbReference type="Pfam" id="PF01612">
    <property type="entry name" value="DNA_pol_A_exo1"/>
    <property type="match status" value="1"/>
</dbReference>
<evidence type="ECO:0000259" key="1">
    <source>
        <dbReference type="Pfam" id="PF01612"/>
    </source>
</evidence>
<dbReference type="InterPro" id="IPR002562">
    <property type="entry name" value="3'-5'_exonuclease_dom"/>
</dbReference>
<evidence type="ECO:0000313" key="3">
    <source>
        <dbReference type="Proteomes" id="UP000297777"/>
    </source>
</evidence>
<dbReference type="SUPFAM" id="SSF53098">
    <property type="entry name" value="Ribonuclease H-like"/>
    <property type="match status" value="1"/>
</dbReference>
<accession>A0A4Z1F2Y5</accession>
<dbReference type="GO" id="GO:0008408">
    <property type="term" value="F:3'-5' exonuclease activity"/>
    <property type="evidence" value="ECO:0007669"/>
    <property type="project" value="InterPro"/>
</dbReference>
<sequence length="297" mass="33966">MRNIKTEIIDTEKQISDLVDWLISRYASRVLVEPTMYIDLEGVDLCREGSLSILTLLIDTGSPSMRVCLIDVHLLGSQAFNTTGMKGKSLKDILQNENIPKVFFDIRNDSDALYAHFGVALQGVEDIQLMESAARVATSSRKYLNGLARCIEQSGLDSHDLRSWKLAKEKGARLFKPEFGGSYKVFEERPICNDIISYCVGDVQHLPDLWSKFRSGTVRWQVLVSIETKTRVEASHKPEYQPHGPGRTLALWSKDQNKTLDDEWNYVPPPPISLKRNIYWSYYYDCENERNYSDNSD</sequence>